<feature type="signal peptide" evidence="1">
    <location>
        <begin position="1"/>
        <end position="23"/>
    </location>
</feature>
<dbReference type="HOGENOM" id="CLU_2204788_0_0_10"/>
<sequence>MKKFLSFLVCISCVLFVMPSLLSQKNVVIGSEQYEMLLANVEALASGEGGLSKSESKDSDTSQKGPYWVTIRGQDTYAYRVVTVTNCFGLGVVDCTPGISEEWVSVN</sequence>
<dbReference type="OrthoDB" id="9986433at2"/>
<reference key="1">
    <citation type="submission" date="2010-11" db="EMBL/GenBank/DDBJ databases">
        <title>The complete genome of Bacteroides helcogenes P 36-108.</title>
        <authorList>
            <consortium name="US DOE Joint Genome Institute (JGI-PGF)"/>
            <person name="Lucas S."/>
            <person name="Copeland A."/>
            <person name="Lapidus A."/>
            <person name="Bruce D."/>
            <person name="Goodwin L."/>
            <person name="Pitluck S."/>
            <person name="Kyrpides N."/>
            <person name="Mavromatis K."/>
            <person name="Ivanova N."/>
            <person name="Zeytun A."/>
            <person name="Brettin T."/>
            <person name="Detter J.C."/>
            <person name="Tapia R."/>
            <person name="Han C."/>
            <person name="Land M."/>
            <person name="Hauser L."/>
            <person name="Markowitz V."/>
            <person name="Cheng J.-F."/>
            <person name="Hugenholtz P."/>
            <person name="Woyke T."/>
            <person name="Wu D."/>
            <person name="Gronow S."/>
            <person name="Wellnitz S."/>
            <person name="Brambilla E."/>
            <person name="Klenk H.-P."/>
            <person name="Eisen J.A."/>
        </authorList>
    </citation>
    <scope>NUCLEOTIDE SEQUENCE</scope>
    <source>
        <strain>P 36-108</strain>
    </source>
</reference>
<dbReference type="EMBL" id="CP002352">
    <property type="protein sequence ID" value="ADV42586.1"/>
    <property type="molecule type" value="Genomic_DNA"/>
</dbReference>
<gene>
    <name evidence="2" type="ordered locus">Bache_0561</name>
</gene>
<evidence type="ECO:0000313" key="3">
    <source>
        <dbReference type="Proteomes" id="UP000008630"/>
    </source>
</evidence>
<proteinExistence type="predicted"/>
<feature type="chain" id="PRO_5003209402" evidence="1">
    <location>
        <begin position="24"/>
        <end position="107"/>
    </location>
</feature>
<keyword evidence="1" id="KW-0732">Signal</keyword>
<dbReference type="Proteomes" id="UP000008630">
    <property type="component" value="Chromosome"/>
</dbReference>
<dbReference type="AlphaFoldDB" id="E6SWI8"/>
<name>E6SWI8_BACT6</name>
<reference evidence="2 3" key="2">
    <citation type="journal article" date="2011" name="Stand. Genomic Sci.">
        <title>Complete genome sequence of Bacteroides helcogenes type strain (P 36-108).</title>
        <authorList>
            <person name="Pati A."/>
            <person name="Gronow S."/>
            <person name="Zeytun A."/>
            <person name="Lapidus A."/>
            <person name="Nolan M."/>
            <person name="Hammon N."/>
            <person name="Deshpande S."/>
            <person name="Cheng J.F."/>
            <person name="Tapia R."/>
            <person name="Han C."/>
            <person name="Goodwin L."/>
            <person name="Pitluck S."/>
            <person name="Liolios K."/>
            <person name="Pagani I."/>
            <person name="Ivanova N."/>
            <person name="Mavromatis K."/>
            <person name="Chen A."/>
            <person name="Palaniappan K."/>
            <person name="Land M."/>
            <person name="Hauser L."/>
            <person name="Chang Y.J."/>
            <person name="Jeffries C.D."/>
            <person name="Detter J.C."/>
            <person name="Brambilla E."/>
            <person name="Rohde M."/>
            <person name="Goker M."/>
            <person name="Woyke T."/>
            <person name="Bristow J."/>
            <person name="Eisen J.A."/>
            <person name="Markowitz V."/>
            <person name="Hugenholtz P."/>
            <person name="Kyrpides N.C."/>
            <person name="Klenk H.P."/>
            <person name="Lucas S."/>
        </authorList>
    </citation>
    <scope>NUCLEOTIDE SEQUENCE [LARGE SCALE GENOMIC DNA]</scope>
    <source>
        <strain evidence="3">ATCC 35417 / DSM 20613 / JCM 6297 / CCUG 15421 / P 36-108</strain>
    </source>
</reference>
<accession>E6SWI8</accession>
<evidence type="ECO:0000313" key="2">
    <source>
        <dbReference type="EMBL" id="ADV42586.1"/>
    </source>
</evidence>
<dbReference type="STRING" id="693979.Bache_0561"/>
<dbReference type="KEGG" id="bhl:Bache_0561"/>
<evidence type="ECO:0000256" key="1">
    <source>
        <dbReference type="SAM" id="SignalP"/>
    </source>
</evidence>
<keyword evidence="3" id="KW-1185">Reference proteome</keyword>
<dbReference type="RefSeq" id="WP_013546201.1">
    <property type="nucleotide sequence ID" value="NC_014933.1"/>
</dbReference>
<organism evidence="2 3">
    <name type="scientific">Bacteroides helcogenes (strain ATCC 35417 / DSM 20613 / JCM 6297 / CCUG 15421 / P 36-108)</name>
    <dbReference type="NCBI Taxonomy" id="693979"/>
    <lineage>
        <taxon>Bacteria</taxon>
        <taxon>Pseudomonadati</taxon>
        <taxon>Bacteroidota</taxon>
        <taxon>Bacteroidia</taxon>
        <taxon>Bacteroidales</taxon>
        <taxon>Bacteroidaceae</taxon>
        <taxon>Bacteroides</taxon>
    </lineage>
</organism>
<protein>
    <submittedName>
        <fullName evidence="2">Uncharacterized protein</fullName>
    </submittedName>
</protein>